<dbReference type="Proteomes" id="UP000078148">
    <property type="component" value="Chromosome"/>
</dbReference>
<reference evidence="2 3" key="2">
    <citation type="journal article" date="2016" name="Int. J. Syst. Evol. Microbiol.">
        <title>Paenibacillus bovis sp. nov., isolated from raw yak (Bos grunniens) milk.</title>
        <authorList>
            <person name="Gao C."/>
            <person name="Han J."/>
            <person name="Liu Z."/>
            <person name="Xu X."/>
            <person name="Hang F."/>
            <person name="Wu Z."/>
        </authorList>
    </citation>
    <scope>NUCLEOTIDE SEQUENCE [LARGE SCALE GENOMIC DNA]</scope>
    <source>
        <strain evidence="2 3">BD3526</strain>
    </source>
</reference>
<dbReference type="STRING" id="1616788.AR543_18840"/>
<proteinExistence type="predicted"/>
<gene>
    <name evidence="2" type="ORF">AR543_18840</name>
</gene>
<protein>
    <recommendedName>
        <fullName evidence="4">DUF4064 domain-containing protein</fullName>
    </recommendedName>
</protein>
<organism evidence="2 3">
    <name type="scientific">Paenibacillus bovis</name>
    <dbReference type="NCBI Taxonomy" id="1616788"/>
    <lineage>
        <taxon>Bacteria</taxon>
        <taxon>Bacillati</taxon>
        <taxon>Bacillota</taxon>
        <taxon>Bacilli</taxon>
        <taxon>Bacillales</taxon>
        <taxon>Paenibacillaceae</taxon>
        <taxon>Paenibacillus</taxon>
    </lineage>
</organism>
<feature type="transmembrane region" description="Helical" evidence="1">
    <location>
        <begin position="47"/>
        <end position="67"/>
    </location>
</feature>
<dbReference type="EMBL" id="CP013023">
    <property type="protein sequence ID" value="ANF97868.1"/>
    <property type="molecule type" value="Genomic_DNA"/>
</dbReference>
<keyword evidence="1" id="KW-0472">Membrane</keyword>
<dbReference type="OrthoDB" id="2654643at2"/>
<evidence type="ECO:0008006" key="4">
    <source>
        <dbReference type="Google" id="ProtNLM"/>
    </source>
</evidence>
<evidence type="ECO:0000313" key="3">
    <source>
        <dbReference type="Proteomes" id="UP000078148"/>
    </source>
</evidence>
<feature type="transmembrane region" description="Helical" evidence="1">
    <location>
        <begin position="6"/>
        <end position="26"/>
    </location>
</feature>
<reference evidence="3" key="1">
    <citation type="submission" date="2015-10" db="EMBL/GenBank/DDBJ databases">
        <title>Genome of Paenibacillus bovis sp. nov.</title>
        <authorList>
            <person name="Wu Z."/>
            <person name="Gao C."/>
            <person name="Liu Z."/>
            <person name="Zheng H."/>
        </authorList>
    </citation>
    <scope>NUCLEOTIDE SEQUENCE [LARGE SCALE GENOMIC DNA]</scope>
    <source>
        <strain evidence="3">BD3526</strain>
    </source>
</reference>
<dbReference type="KEGG" id="pbv:AR543_18840"/>
<dbReference type="RefSeq" id="WP_060535961.1">
    <property type="nucleotide sequence ID" value="NZ_CP013023.1"/>
</dbReference>
<accession>A0A172ZJU4</accession>
<keyword evidence="1" id="KW-1133">Transmembrane helix</keyword>
<evidence type="ECO:0000256" key="1">
    <source>
        <dbReference type="SAM" id="Phobius"/>
    </source>
</evidence>
<dbReference type="AlphaFoldDB" id="A0A172ZJU4"/>
<keyword evidence="3" id="KW-1185">Reference proteome</keyword>
<feature type="transmembrane region" description="Helical" evidence="1">
    <location>
        <begin position="73"/>
        <end position="90"/>
    </location>
</feature>
<sequence length="118" mass="12969">MSKRPLFVAIISILIMAIGFLNLILTSIMISRNVPVKGIIFADTPELIAVILAYAGGALLFIGGILAFRGMHVGRLMIVIWCILSLLLYADSIIPRVVYLVVIFLALFNKSANQFFKS</sequence>
<evidence type="ECO:0000313" key="2">
    <source>
        <dbReference type="EMBL" id="ANF97868.1"/>
    </source>
</evidence>
<name>A0A172ZJU4_9BACL</name>
<keyword evidence="1" id="KW-0812">Transmembrane</keyword>